<evidence type="ECO:0000256" key="1">
    <source>
        <dbReference type="SAM" id="MobiDB-lite"/>
    </source>
</evidence>
<feature type="region of interest" description="Disordered" evidence="1">
    <location>
        <begin position="482"/>
        <end position="505"/>
    </location>
</feature>
<feature type="region of interest" description="Disordered" evidence="1">
    <location>
        <begin position="406"/>
        <end position="452"/>
    </location>
</feature>
<keyword evidence="3" id="KW-1185">Reference proteome</keyword>
<dbReference type="EMBL" id="JAKJXO020000003">
    <property type="protein sequence ID" value="KAL1608363.1"/>
    <property type="molecule type" value="Genomic_DNA"/>
</dbReference>
<gene>
    <name evidence="2" type="ORF">SLS60_003304</name>
</gene>
<dbReference type="Proteomes" id="UP001521785">
    <property type="component" value="Unassembled WGS sequence"/>
</dbReference>
<proteinExistence type="predicted"/>
<protein>
    <submittedName>
        <fullName evidence="2">Uncharacterized protein</fullName>
    </submittedName>
</protein>
<accession>A0ABR3RVA8</accession>
<feature type="compositionally biased region" description="Basic and acidic residues" evidence="1">
    <location>
        <begin position="312"/>
        <end position="322"/>
    </location>
</feature>
<feature type="region of interest" description="Disordered" evidence="1">
    <location>
        <begin position="522"/>
        <end position="541"/>
    </location>
</feature>
<evidence type="ECO:0000313" key="3">
    <source>
        <dbReference type="Proteomes" id="UP001521785"/>
    </source>
</evidence>
<sequence length="622" mass="70172">MAFPRRRLVNMNSPLDDGHLMTFKHMNRAQKRAFILRDQLKYDEEQHLDMFIDGIRNPEPPRFKRTSSGVQPPCEDVTINHSTTRFDLGNVEFQDKSIRRVYLACIGDSYEMHESDPITPDEDDFNSVPLNYYVAQKIMPAFKKKNEAIYARVQRINDMRRHAYEQARSKPPKTPTRFKEGKSLAKLMDSAKGAQVTPDGEDSRKRPGELVIRHPLNKKKRISLDNVSSSVKAEAVNRLPDQTKVEMFNAFVKSAFPDFDNLLMASWNVVSIFVNVGSEDLMLHNSIGDLHDVLLKFDDYFVKSRKSRPDIHDAARLPKDVPDSSTRNTPIASGPGPVGGSGDMSRDRSRDRLVELPPNRHDGVDEGAHAIPTESNHSTGFRQWNGRYQKDQRQYRASLDQQLKQSPVLQHGAPEQSITKQLDSRNRPEGRPLPQSLDDLFSHPPPQEVRQGSHGILRGMAANIEEDTASSIDEGYADIQAQKPQTPPTIQPLHKPSPPKPNGLLRRPEHAQLAAEAAELRSRTLQHQSQSNRDTQRYGMFNDHTRRSSIDALFVGDHEDEAVQVPAMQEVHEQEKQAKPRTVLLGKSMLGAPKKPLNATGSAPVAPMMHNSPAGKKDETER</sequence>
<name>A0ABR3RVA8_9PLEO</name>
<feature type="compositionally biased region" description="Basic and acidic residues" evidence="1">
    <location>
        <begin position="344"/>
        <end position="368"/>
    </location>
</feature>
<organism evidence="2 3">
    <name type="scientific">Paraconiothyrium brasiliense</name>
    <dbReference type="NCBI Taxonomy" id="300254"/>
    <lineage>
        <taxon>Eukaryota</taxon>
        <taxon>Fungi</taxon>
        <taxon>Dikarya</taxon>
        <taxon>Ascomycota</taxon>
        <taxon>Pezizomycotina</taxon>
        <taxon>Dothideomycetes</taxon>
        <taxon>Pleosporomycetidae</taxon>
        <taxon>Pleosporales</taxon>
        <taxon>Massarineae</taxon>
        <taxon>Didymosphaeriaceae</taxon>
        <taxon>Paraconiothyrium</taxon>
    </lineage>
</organism>
<feature type="region of interest" description="Disordered" evidence="1">
    <location>
        <begin position="312"/>
        <end position="383"/>
    </location>
</feature>
<evidence type="ECO:0000313" key="2">
    <source>
        <dbReference type="EMBL" id="KAL1608363.1"/>
    </source>
</evidence>
<feature type="compositionally biased region" description="Pro residues" evidence="1">
    <location>
        <begin position="485"/>
        <end position="501"/>
    </location>
</feature>
<comment type="caution">
    <text evidence="2">The sequence shown here is derived from an EMBL/GenBank/DDBJ whole genome shotgun (WGS) entry which is preliminary data.</text>
</comment>
<feature type="region of interest" description="Disordered" evidence="1">
    <location>
        <begin position="189"/>
        <end position="209"/>
    </location>
</feature>
<reference evidence="2 3" key="1">
    <citation type="submission" date="2024-02" db="EMBL/GenBank/DDBJ databases">
        <title>De novo assembly and annotation of 12 fungi associated with fruit tree decline syndrome in Ontario, Canada.</title>
        <authorList>
            <person name="Sulman M."/>
            <person name="Ellouze W."/>
            <person name="Ilyukhin E."/>
        </authorList>
    </citation>
    <scope>NUCLEOTIDE SEQUENCE [LARGE SCALE GENOMIC DNA]</scope>
    <source>
        <strain evidence="2 3">M42-189</strain>
    </source>
</reference>
<feature type="compositionally biased region" description="Polar residues" evidence="1">
    <location>
        <begin position="373"/>
        <end position="382"/>
    </location>
</feature>
<feature type="region of interest" description="Disordered" evidence="1">
    <location>
        <begin position="589"/>
        <end position="622"/>
    </location>
</feature>
<feature type="compositionally biased region" description="Polar residues" evidence="1">
    <location>
        <begin position="523"/>
        <end position="533"/>
    </location>
</feature>